<comment type="caution">
    <text evidence="1">The sequence shown here is derived from an EMBL/GenBank/DDBJ whole genome shotgun (WGS) entry which is preliminary data.</text>
</comment>
<dbReference type="RefSeq" id="WP_200104574.1">
    <property type="nucleotide sequence ID" value="NZ_JAEHFV010000001.1"/>
</dbReference>
<sequence>MGNTSEKPIVQKQYGNTWEFVYPLSIIDERVSDEFWEAVEFLDDSDLIAEKMLKKLVLEHPYYIDAYVHLSIAYRSQEKTFESLLTAEKAFNVGIGCLPKAFNLKKDQLIWPMSDNRPFLRACQNWGVELQYHTKYSEAVEIYRLNLALNPEDHQGIRYLLLETLFALKDYKQAEDLLNQYPDDFTIEFKFGIVAVHILNDNLKLADQHLEEAVQTNTFFIDEVTRTKHVKPLPYRIPGEPNFDAGIPTRSVQEAYGYWERNKELYHNKKIISYFKTVQKSDTR</sequence>
<reference evidence="1" key="1">
    <citation type="submission" date="2020-12" db="EMBL/GenBank/DDBJ databases">
        <title>Bacterial novel species Flavobacterium sp. SE-1-e isolated from soil.</title>
        <authorList>
            <person name="Jung H.-Y."/>
        </authorList>
    </citation>
    <scope>NUCLEOTIDE SEQUENCE</scope>
    <source>
        <strain evidence="1">SE-1-e</strain>
    </source>
</reference>
<dbReference type="Proteomes" id="UP000609172">
    <property type="component" value="Unassembled WGS sequence"/>
</dbReference>
<dbReference type="Gene3D" id="1.25.40.10">
    <property type="entry name" value="Tetratricopeptide repeat domain"/>
    <property type="match status" value="1"/>
</dbReference>
<name>A0A934PLN6_9FLAO</name>
<protein>
    <submittedName>
        <fullName evidence="1">Tetratricopeptide repeat protein</fullName>
    </submittedName>
</protein>
<evidence type="ECO:0000313" key="2">
    <source>
        <dbReference type="Proteomes" id="UP000609172"/>
    </source>
</evidence>
<dbReference type="InterPro" id="IPR011990">
    <property type="entry name" value="TPR-like_helical_dom_sf"/>
</dbReference>
<evidence type="ECO:0000313" key="1">
    <source>
        <dbReference type="EMBL" id="MBK0368653.1"/>
    </source>
</evidence>
<organism evidence="1 2">
    <name type="scientific">Flavobacterium agrisoli</name>
    <dbReference type="NCBI Taxonomy" id="2793066"/>
    <lineage>
        <taxon>Bacteria</taxon>
        <taxon>Pseudomonadati</taxon>
        <taxon>Bacteroidota</taxon>
        <taxon>Flavobacteriia</taxon>
        <taxon>Flavobacteriales</taxon>
        <taxon>Flavobacteriaceae</taxon>
        <taxon>Flavobacterium</taxon>
    </lineage>
</organism>
<dbReference type="InterPro" id="IPR006994">
    <property type="entry name" value="TCF25/Rqc1"/>
</dbReference>
<dbReference type="AlphaFoldDB" id="A0A934PLN6"/>
<keyword evidence="2" id="KW-1185">Reference proteome</keyword>
<gene>
    <name evidence="1" type="ORF">I5M07_02300</name>
</gene>
<proteinExistence type="predicted"/>
<dbReference type="EMBL" id="JAEHFV010000001">
    <property type="protein sequence ID" value="MBK0368653.1"/>
    <property type="molecule type" value="Genomic_DNA"/>
</dbReference>
<dbReference type="Pfam" id="PF04910">
    <property type="entry name" value="Tcf25"/>
    <property type="match status" value="1"/>
</dbReference>
<accession>A0A934PLN6</accession>
<dbReference type="SUPFAM" id="SSF48452">
    <property type="entry name" value="TPR-like"/>
    <property type="match status" value="1"/>
</dbReference>